<keyword evidence="3" id="KW-1185">Reference proteome</keyword>
<feature type="transmembrane region" description="Helical" evidence="1">
    <location>
        <begin position="35"/>
        <end position="51"/>
    </location>
</feature>
<keyword evidence="1" id="KW-1133">Transmembrane helix</keyword>
<name>A0A8H7SH86_9FUNG</name>
<evidence type="ECO:0000313" key="2">
    <source>
        <dbReference type="EMBL" id="KAG2228393.1"/>
    </source>
</evidence>
<accession>A0A8H7SH86</accession>
<protein>
    <submittedName>
        <fullName evidence="2">Uncharacterized protein</fullName>
    </submittedName>
</protein>
<keyword evidence="1" id="KW-0812">Transmembrane</keyword>
<evidence type="ECO:0000256" key="1">
    <source>
        <dbReference type="SAM" id="Phobius"/>
    </source>
</evidence>
<dbReference type="Proteomes" id="UP000613177">
    <property type="component" value="Unassembled WGS sequence"/>
</dbReference>
<dbReference type="AlphaFoldDB" id="A0A8H7SH86"/>
<comment type="caution">
    <text evidence="2">The sequence shown here is derived from an EMBL/GenBank/DDBJ whole genome shotgun (WGS) entry which is preliminary data.</text>
</comment>
<organism evidence="2 3">
    <name type="scientific">Thamnidium elegans</name>
    <dbReference type="NCBI Taxonomy" id="101142"/>
    <lineage>
        <taxon>Eukaryota</taxon>
        <taxon>Fungi</taxon>
        <taxon>Fungi incertae sedis</taxon>
        <taxon>Mucoromycota</taxon>
        <taxon>Mucoromycotina</taxon>
        <taxon>Mucoromycetes</taxon>
        <taxon>Mucorales</taxon>
        <taxon>Mucorineae</taxon>
        <taxon>Mucoraceae</taxon>
        <taxon>Thamnidium</taxon>
    </lineage>
</organism>
<keyword evidence="1" id="KW-0472">Membrane</keyword>
<proteinExistence type="predicted"/>
<dbReference type="EMBL" id="JAEPRE010000510">
    <property type="protein sequence ID" value="KAG2228393.1"/>
    <property type="molecule type" value="Genomic_DNA"/>
</dbReference>
<sequence length="176" mass="19967">MEVDTASYMGYLDCRRALLIEMASFFIKKLGPNDLSAVVLISYILSLLVLAPNQKYRECRDYILANRCRRNEVLFLPESFSFVGGSLRLSSRFPENILKAYIPRAFSSAVTDVITYSLSRNFKNAVLIDMVRSFTFPSTPSSSFLGLGSPYTGPNFANNILLWEGKRNFLEIRFNS</sequence>
<reference evidence="2" key="1">
    <citation type="submission" date="2021-01" db="EMBL/GenBank/DDBJ databases">
        <title>Metabolic potential, ecology and presence of endohyphal bacteria is reflected in genomic diversity of Mucoromycotina.</title>
        <authorList>
            <person name="Muszewska A."/>
            <person name="Okrasinska A."/>
            <person name="Steczkiewicz K."/>
            <person name="Drgas O."/>
            <person name="Orlowska M."/>
            <person name="Perlinska-Lenart U."/>
            <person name="Aleksandrzak-Piekarczyk T."/>
            <person name="Szatraj K."/>
            <person name="Zielenkiewicz U."/>
            <person name="Pilsyk S."/>
            <person name="Malc E."/>
            <person name="Mieczkowski P."/>
            <person name="Kruszewska J.S."/>
            <person name="Biernat P."/>
            <person name="Pawlowska J."/>
        </authorList>
    </citation>
    <scope>NUCLEOTIDE SEQUENCE</scope>
    <source>
        <strain evidence="2">WA0000018081</strain>
    </source>
</reference>
<gene>
    <name evidence="2" type="ORF">INT48_008289</name>
</gene>
<evidence type="ECO:0000313" key="3">
    <source>
        <dbReference type="Proteomes" id="UP000613177"/>
    </source>
</evidence>